<evidence type="ECO:0000256" key="7">
    <source>
        <dbReference type="ARBA" id="ARBA00022490"/>
    </source>
</evidence>
<evidence type="ECO:0000256" key="9">
    <source>
        <dbReference type="ARBA" id="ARBA00022741"/>
    </source>
</evidence>
<dbReference type="NCBIfam" id="NF009855">
    <property type="entry name" value="PRK13321.1"/>
    <property type="match status" value="1"/>
</dbReference>
<comment type="subcellular location">
    <subcellularLocation>
        <location evidence="3 16">Cytoplasm</location>
    </subcellularLocation>
</comment>
<dbReference type="InterPro" id="IPR004619">
    <property type="entry name" value="Type_III_PanK"/>
</dbReference>
<dbReference type="PANTHER" id="PTHR34265:SF1">
    <property type="entry name" value="TYPE III PANTOTHENATE KINASE"/>
    <property type="match status" value="1"/>
</dbReference>
<evidence type="ECO:0000313" key="17">
    <source>
        <dbReference type="EMBL" id="MDM8275062.1"/>
    </source>
</evidence>
<dbReference type="Gene3D" id="3.30.420.40">
    <property type="match status" value="2"/>
</dbReference>
<keyword evidence="7 16" id="KW-0963">Cytoplasm</keyword>
<organism evidence="17 18">
    <name type="scientific">Enorma phocaeensis</name>
    <dbReference type="NCBI Taxonomy" id="1871019"/>
    <lineage>
        <taxon>Bacteria</taxon>
        <taxon>Bacillati</taxon>
        <taxon>Actinomycetota</taxon>
        <taxon>Coriobacteriia</taxon>
        <taxon>Coriobacteriales</taxon>
        <taxon>Coriobacteriaceae</taxon>
        <taxon>Enorma</taxon>
    </lineage>
</organism>
<proteinExistence type="inferred from homology"/>
<comment type="catalytic activity">
    <reaction evidence="1 16">
        <text>(R)-pantothenate + ATP = (R)-4'-phosphopantothenate + ADP + H(+)</text>
        <dbReference type="Rhea" id="RHEA:16373"/>
        <dbReference type="ChEBI" id="CHEBI:10986"/>
        <dbReference type="ChEBI" id="CHEBI:15378"/>
        <dbReference type="ChEBI" id="CHEBI:29032"/>
        <dbReference type="ChEBI" id="CHEBI:30616"/>
        <dbReference type="ChEBI" id="CHEBI:456216"/>
        <dbReference type="EC" id="2.7.1.33"/>
    </reaction>
</comment>
<evidence type="ECO:0000256" key="13">
    <source>
        <dbReference type="ARBA" id="ARBA00022993"/>
    </source>
</evidence>
<dbReference type="EMBL" id="JAUDDZ010000007">
    <property type="protein sequence ID" value="MDM8275062.1"/>
    <property type="molecule type" value="Genomic_DNA"/>
</dbReference>
<comment type="cofactor">
    <cofactor evidence="16">
        <name>NH4(+)</name>
        <dbReference type="ChEBI" id="CHEBI:28938"/>
    </cofactor>
    <cofactor evidence="16">
        <name>K(+)</name>
        <dbReference type="ChEBI" id="CHEBI:29103"/>
    </cofactor>
    <text evidence="16">A monovalent cation. Ammonium or potassium.</text>
</comment>
<feature type="binding site" evidence="16">
    <location>
        <begin position="106"/>
        <end position="109"/>
    </location>
    <ligand>
        <name>substrate</name>
    </ligand>
</feature>
<evidence type="ECO:0000256" key="1">
    <source>
        <dbReference type="ARBA" id="ARBA00001206"/>
    </source>
</evidence>
<evidence type="ECO:0000256" key="3">
    <source>
        <dbReference type="ARBA" id="ARBA00004496"/>
    </source>
</evidence>
<reference evidence="18" key="1">
    <citation type="submission" date="2023-06" db="EMBL/GenBank/DDBJ databases">
        <title>Identification and characterization of horizontal gene transfer across gut microbiota members of farm animals based on homology search.</title>
        <authorList>
            <person name="Zeman M."/>
            <person name="Kubasova T."/>
            <person name="Jahodarova E."/>
            <person name="Nykrynova M."/>
            <person name="Rychlik I."/>
        </authorList>
    </citation>
    <scope>NUCLEOTIDE SEQUENCE [LARGE SCALE GENOMIC DNA]</scope>
    <source>
        <strain evidence="18">154_Feed</strain>
    </source>
</reference>
<keyword evidence="16" id="KW-0479">Metal-binding</keyword>
<dbReference type="CDD" id="cd24015">
    <property type="entry name" value="ASKHA_NBD_PanK-III"/>
    <property type="match status" value="1"/>
</dbReference>
<dbReference type="Proteomes" id="UP001529421">
    <property type="component" value="Unassembled WGS sequence"/>
</dbReference>
<name>A0ABT7V982_9ACTN</name>
<evidence type="ECO:0000256" key="16">
    <source>
        <dbReference type="HAMAP-Rule" id="MF_01274"/>
    </source>
</evidence>
<gene>
    <name evidence="16" type="primary">coaX</name>
    <name evidence="17" type="ORF">QUW28_06055</name>
</gene>
<comment type="subunit">
    <text evidence="5 16">Homodimer.</text>
</comment>
<sequence>MLLAIDMGNTQTALGLFDGGELVRSWRMPTDRSFTADELHVRLLGYFRMYDLALSDVDAVAFAGVVPQLSRAWRSVARRLSADAVVIGADTAEVTKVNAPNPSEVGADRIANAVAAETFYGAPAIVVDFGTATNIDVIDAGGYYIGGAIAPGLRISMEALTARAARLASVPLEAPAHAIGSTTVEAVQSGAVIGAAAMAEGMVARIKAELGAPNARVIATGGLAGVVAGSTDAFDDVDGQLTLKGICEIYRRMCER</sequence>
<feature type="binding site" evidence="16">
    <location>
        <position position="183"/>
    </location>
    <ligand>
        <name>substrate</name>
    </ligand>
</feature>
<protein>
    <recommendedName>
        <fullName evidence="15 16">Type III pantothenate kinase</fullName>
        <ecNumber evidence="6 16">2.7.1.33</ecNumber>
    </recommendedName>
    <alternativeName>
        <fullName evidence="16">PanK-III</fullName>
    </alternativeName>
    <alternativeName>
        <fullName evidence="16">Pantothenic acid kinase</fullName>
    </alternativeName>
</protein>
<keyword evidence="9 16" id="KW-0547">Nucleotide-binding</keyword>
<evidence type="ECO:0000256" key="12">
    <source>
        <dbReference type="ARBA" id="ARBA00022958"/>
    </source>
</evidence>
<dbReference type="PANTHER" id="PTHR34265">
    <property type="entry name" value="TYPE III PANTOTHENATE KINASE"/>
    <property type="match status" value="1"/>
</dbReference>
<reference evidence="17 18" key="2">
    <citation type="submission" date="2023-06" db="EMBL/GenBank/DDBJ databases">
        <authorList>
            <person name="Zeman M."/>
            <person name="Kubasova T."/>
            <person name="Jahodarova E."/>
            <person name="Nykrynova M."/>
            <person name="Rychlik I."/>
        </authorList>
    </citation>
    <scope>NUCLEOTIDE SEQUENCE [LARGE SCALE GENOMIC DNA]</scope>
    <source>
        <strain evidence="17 18">154_Feed</strain>
    </source>
</reference>
<dbReference type="NCBIfam" id="TIGR00671">
    <property type="entry name" value="baf"/>
    <property type="match status" value="1"/>
</dbReference>
<comment type="caution">
    <text evidence="16">Lacks conserved residue(s) required for the propagation of feature annotation.</text>
</comment>
<evidence type="ECO:0000256" key="14">
    <source>
        <dbReference type="ARBA" id="ARBA00038036"/>
    </source>
</evidence>
<keyword evidence="18" id="KW-1185">Reference proteome</keyword>
<feature type="binding site" evidence="16">
    <location>
        <position position="131"/>
    </location>
    <ligand>
        <name>ATP</name>
        <dbReference type="ChEBI" id="CHEBI:30616"/>
    </ligand>
</feature>
<evidence type="ECO:0000256" key="15">
    <source>
        <dbReference type="ARBA" id="ARBA00040883"/>
    </source>
</evidence>
<evidence type="ECO:0000256" key="8">
    <source>
        <dbReference type="ARBA" id="ARBA00022679"/>
    </source>
</evidence>
<evidence type="ECO:0000256" key="6">
    <source>
        <dbReference type="ARBA" id="ARBA00012102"/>
    </source>
</evidence>
<keyword evidence="13 16" id="KW-0173">Coenzyme A biosynthesis</keyword>
<feature type="binding site" evidence="16">
    <location>
        <begin position="6"/>
        <end position="13"/>
    </location>
    <ligand>
        <name>ATP</name>
        <dbReference type="ChEBI" id="CHEBI:30616"/>
    </ligand>
</feature>
<dbReference type="SUPFAM" id="SSF53067">
    <property type="entry name" value="Actin-like ATPase domain"/>
    <property type="match status" value="2"/>
</dbReference>
<dbReference type="Pfam" id="PF03309">
    <property type="entry name" value="Pan_kinase"/>
    <property type="match status" value="1"/>
</dbReference>
<evidence type="ECO:0000256" key="10">
    <source>
        <dbReference type="ARBA" id="ARBA00022777"/>
    </source>
</evidence>
<evidence type="ECO:0000256" key="4">
    <source>
        <dbReference type="ARBA" id="ARBA00005225"/>
    </source>
</evidence>
<comment type="cofactor">
    <cofactor evidence="2">
        <name>K(+)</name>
        <dbReference type="ChEBI" id="CHEBI:29103"/>
    </cofactor>
</comment>
<comment type="function">
    <text evidence="16">Catalyzes the phosphorylation of pantothenate (Pan), the first step in CoA biosynthesis.</text>
</comment>
<feature type="binding site" evidence="16">
    <location>
        <position position="128"/>
    </location>
    <ligand>
        <name>K(+)</name>
        <dbReference type="ChEBI" id="CHEBI:29103"/>
    </ligand>
</feature>
<keyword evidence="10 16" id="KW-0418">Kinase</keyword>
<keyword evidence="12 16" id="KW-0630">Potassium</keyword>
<accession>A0ABT7V982</accession>
<evidence type="ECO:0000313" key="18">
    <source>
        <dbReference type="Proteomes" id="UP001529421"/>
    </source>
</evidence>
<keyword evidence="11 16" id="KW-0067">ATP-binding</keyword>
<dbReference type="RefSeq" id="WP_289545131.1">
    <property type="nucleotide sequence ID" value="NZ_JAUDDZ010000007.1"/>
</dbReference>
<feature type="active site" description="Proton acceptor" evidence="16">
    <location>
        <position position="108"/>
    </location>
</feature>
<comment type="similarity">
    <text evidence="14 16">Belongs to the type III pantothenate kinase family.</text>
</comment>
<evidence type="ECO:0000256" key="5">
    <source>
        <dbReference type="ARBA" id="ARBA00011738"/>
    </source>
</evidence>
<evidence type="ECO:0000256" key="2">
    <source>
        <dbReference type="ARBA" id="ARBA00001958"/>
    </source>
</evidence>
<comment type="pathway">
    <text evidence="4 16">Cofactor biosynthesis; coenzyme A biosynthesis; CoA from (R)-pantothenate: step 1/5.</text>
</comment>
<comment type="caution">
    <text evidence="17">The sequence shown here is derived from an EMBL/GenBank/DDBJ whole genome shotgun (WGS) entry which is preliminary data.</text>
</comment>
<evidence type="ECO:0000256" key="11">
    <source>
        <dbReference type="ARBA" id="ARBA00022840"/>
    </source>
</evidence>
<dbReference type="GO" id="GO:0004594">
    <property type="term" value="F:pantothenate kinase activity"/>
    <property type="evidence" value="ECO:0007669"/>
    <property type="project" value="UniProtKB-EC"/>
</dbReference>
<dbReference type="HAMAP" id="MF_01274">
    <property type="entry name" value="Pantothen_kinase_3"/>
    <property type="match status" value="1"/>
</dbReference>
<dbReference type="InterPro" id="IPR043129">
    <property type="entry name" value="ATPase_NBD"/>
</dbReference>
<keyword evidence="8 16" id="KW-0808">Transferase</keyword>
<dbReference type="EC" id="2.7.1.33" evidence="6 16"/>